<dbReference type="Proteomes" id="UP001071777">
    <property type="component" value="Unassembled WGS sequence"/>
</dbReference>
<dbReference type="Gene3D" id="1.10.287.110">
    <property type="entry name" value="DnaJ domain"/>
    <property type="match status" value="1"/>
</dbReference>
<sequence length="332" mass="37874">MNLINRLYRIYKRGEKKAQGIDDKEEPLIISRTRMTLLELEIQTLTQILSREIVNSYSNSTIPKINWVEINNIELDRLESMISTNVHGIEINPIIRPIISILRGLLDTHNKFFNGKAMPFYVKLRHECLENAHVSDENLRLPNKSVKMPVKQFLNVNIGNMTPQPHKYTRTPRDFSNFTPKIELPIKSRTNLLNIGPSTPRSTSYQTPRSKNNFRFTDTCHFMPGSEFNKKNNHVSCDQSTPRKSTKVGVGNSFKMANAQPECIIAAKALLGLSVNFPATEQDVRKAYLKAAMKWHPDKLNSSTNDKSHNCFTAIQSAMEILLHRISINGEA</sequence>
<comment type="caution">
    <text evidence="2">The sequence shown here is derived from an EMBL/GenBank/DDBJ whole genome shotgun (WGS) entry which is preliminary data.</text>
</comment>
<keyword evidence="3" id="KW-1185">Reference proteome</keyword>
<protein>
    <submittedName>
        <fullName evidence="2">DNAJ protein</fullName>
    </submittedName>
</protein>
<name>A0ABQ8P6Z4_9CRYT</name>
<gene>
    <name evidence="2" type="ORF">OJ252_1859</name>
</gene>
<dbReference type="SMART" id="SM00271">
    <property type="entry name" value="DnaJ"/>
    <property type="match status" value="1"/>
</dbReference>
<dbReference type="EMBL" id="JAPCXB010000069">
    <property type="protein sequence ID" value="KAJ1610549.1"/>
    <property type="molecule type" value="Genomic_DNA"/>
</dbReference>
<feature type="domain" description="J" evidence="1">
    <location>
        <begin position="266"/>
        <end position="327"/>
    </location>
</feature>
<evidence type="ECO:0000313" key="3">
    <source>
        <dbReference type="Proteomes" id="UP001071777"/>
    </source>
</evidence>
<evidence type="ECO:0000313" key="2">
    <source>
        <dbReference type="EMBL" id="KAJ1610549.1"/>
    </source>
</evidence>
<evidence type="ECO:0000259" key="1">
    <source>
        <dbReference type="PROSITE" id="PS50076"/>
    </source>
</evidence>
<dbReference type="CDD" id="cd06257">
    <property type="entry name" value="DnaJ"/>
    <property type="match status" value="1"/>
</dbReference>
<proteinExistence type="predicted"/>
<dbReference type="InterPro" id="IPR036869">
    <property type="entry name" value="J_dom_sf"/>
</dbReference>
<organism evidence="2 3">
    <name type="scientific">Cryptosporidium canis</name>
    <dbReference type="NCBI Taxonomy" id="195482"/>
    <lineage>
        <taxon>Eukaryota</taxon>
        <taxon>Sar</taxon>
        <taxon>Alveolata</taxon>
        <taxon>Apicomplexa</taxon>
        <taxon>Conoidasida</taxon>
        <taxon>Coccidia</taxon>
        <taxon>Eucoccidiorida</taxon>
        <taxon>Eimeriorina</taxon>
        <taxon>Cryptosporidiidae</taxon>
        <taxon>Cryptosporidium</taxon>
    </lineage>
</organism>
<dbReference type="SUPFAM" id="SSF46565">
    <property type="entry name" value="Chaperone J-domain"/>
    <property type="match status" value="1"/>
</dbReference>
<accession>A0ABQ8P6Z4</accession>
<dbReference type="InterPro" id="IPR001623">
    <property type="entry name" value="DnaJ_domain"/>
</dbReference>
<dbReference type="PROSITE" id="PS50076">
    <property type="entry name" value="DNAJ_2"/>
    <property type="match status" value="1"/>
</dbReference>
<dbReference type="Pfam" id="PF00226">
    <property type="entry name" value="DnaJ"/>
    <property type="match status" value="1"/>
</dbReference>
<reference evidence="2" key="1">
    <citation type="submission" date="2022-10" db="EMBL/GenBank/DDBJ databases">
        <title>Adaptive evolution leads to modifications in subtelomeric GC content in a zoonotic Cryptosporidium species.</title>
        <authorList>
            <person name="Li J."/>
            <person name="Feng Y."/>
            <person name="Xiao L."/>
        </authorList>
    </citation>
    <scope>NUCLEOTIDE SEQUENCE</scope>
    <source>
        <strain evidence="2">25894</strain>
    </source>
</reference>